<evidence type="ECO:0000256" key="2">
    <source>
        <dbReference type="ARBA" id="ARBA00022741"/>
    </source>
</evidence>
<dbReference type="PROSITE" id="PS51716">
    <property type="entry name" value="G_IRG"/>
    <property type="match status" value="1"/>
</dbReference>
<dbReference type="InterPro" id="IPR030385">
    <property type="entry name" value="G_IRG_dom"/>
</dbReference>
<keyword evidence="2" id="KW-0547">Nucleotide-binding</keyword>
<dbReference type="AlphaFoldDB" id="A0A8H7T071"/>
<keyword evidence="5" id="KW-1133">Transmembrane helix</keyword>
<keyword evidence="5" id="KW-0812">Transmembrane</keyword>
<keyword evidence="5" id="KW-0472">Membrane</keyword>
<dbReference type="InterPro" id="IPR027417">
    <property type="entry name" value="P-loop_NTPase"/>
</dbReference>
<evidence type="ECO:0000256" key="4">
    <source>
        <dbReference type="ARBA" id="ARBA00023134"/>
    </source>
</evidence>
<dbReference type="PANTHER" id="PTHR32341:SF10">
    <property type="entry name" value="INTERFERON-INDUCIBLE GTPASE 5"/>
    <property type="match status" value="1"/>
</dbReference>
<dbReference type="InterPro" id="IPR007743">
    <property type="entry name" value="Immunity-related_GTPase-like"/>
</dbReference>
<reference evidence="7" key="1">
    <citation type="submission" date="2021-01" db="EMBL/GenBank/DDBJ databases">
        <title>Metabolic potential, ecology and presence of endohyphal bacteria is reflected in genomic diversity of Mucoromycotina.</title>
        <authorList>
            <person name="Muszewska A."/>
            <person name="Okrasinska A."/>
            <person name="Steczkiewicz K."/>
            <person name="Drgas O."/>
            <person name="Orlowska M."/>
            <person name="Perlinska-Lenart U."/>
            <person name="Aleksandrzak-Piekarczyk T."/>
            <person name="Szatraj K."/>
            <person name="Zielenkiewicz U."/>
            <person name="Pilsyk S."/>
            <person name="Malc E."/>
            <person name="Mieczkowski P."/>
            <person name="Kruszewska J.S."/>
            <person name="Biernat P."/>
            <person name="Pawlowska J."/>
        </authorList>
    </citation>
    <scope>NUCLEOTIDE SEQUENCE</scope>
    <source>
        <strain evidence="7">WA0000018081</strain>
    </source>
</reference>
<dbReference type="Gene3D" id="3.40.50.300">
    <property type="entry name" value="P-loop containing nucleotide triphosphate hydrolases"/>
    <property type="match status" value="1"/>
</dbReference>
<dbReference type="EMBL" id="JAEPRE010000006">
    <property type="protein sequence ID" value="KAG2237432.1"/>
    <property type="molecule type" value="Genomic_DNA"/>
</dbReference>
<dbReference type="InterPro" id="IPR051515">
    <property type="entry name" value="IRG"/>
</dbReference>
<evidence type="ECO:0000259" key="6">
    <source>
        <dbReference type="PROSITE" id="PS51716"/>
    </source>
</evidence>
<comment type="similarity">
    <text evidence="1">Belongs to the TRAFAC class dynamin-like GTPase superfamily. IRG family.</text>
</comment>
<dbReference type="Proteomes" id="UP000613177">
    <property type="component" value="Unassembled WGS sequence"/>
</dbReference>
<proteinExistence type="inferred from homology"/>
<sequence>MGAQHSIIASAKVSTETANDLWRKESTKKGIKAAGALGAAILFAPAVMLALPFVGAYEFGTALENELVTGYPVMDGVIGGLFGEIFELKYIPERHPHLIDKSYLKRAEGMLRLDFSHYNVAITGCPGTGKSSILNGLLGYKENNAKAATVGEIETTLEPKCYRHPILNTLYLWDMPGVGTPRHPIENFFENYCLGAFDAILIVFDDRLMASDIDIARRGRKYDIPVFFVKNKSDLSIAKKIERMKKDTKLDKAEQWALAVSQLTVEIKDTIYKNMQQFGLDTNHLYIVSANVLRDFVILVRDRKPVYEQQKLIHEKVLITNLLDTLVERKDKGSTTMKNDSNVSSVKKSLRKRSRSKELILS</sequence>
<comment type="caution">
    <text evidence="7">The sequence shown here is derived from an EMBL/GenBank/DDBJ whole genome shotgun (WGS) entry which is preliminary data.</text>
</comment>
<evidence type="ECO:0000256" key="5">
    <source>
        <dbReference type="SAM" id="Phobius"/>
    </source>
</evidence>
<evidence type="ECO:0000313" key="8">
    <source>
        <dbReference type="Proteomes" id="UP000613177"/>
    </source>
</evidence>
<evidence type="ECO:0000256" key="1">
    <source>
        <dbReference type="ARBA" id="ARBA00005429"/>
    </source>
</evidence>
<dbReference type="Pfam" id="PF05049">
    <property type="entry name" value="IIGP"/>
    <property type="match status" value="1"/>
</dbReference>
<evidence type="ECO:0000313" key="7">
    <source>
        <dbReference type="EMBL" id="KAG2237432.1"/>
    </source>
</evidence>
<accession>A0A8H7T071</accession>
<feature type="domain" description="IRG-type G" evidence="6">
    <location>
        <begin position="116"/>
        <end position="306"/>
    </location>
</feature>
<keyword evidence="3" id="KW-0378">Hydrolase</keyword>
<organism evidence="7 8">
    <name type="scientific">Thamnidium elegans</name>
    <dbReference type="NCBI Taxonomy" id="101142"/>
    <lineage>
        <taxon>Eukaryota</taxon>
        <taxon>Fungi</taxon>
        <taxon>Fungi incertae sedis</taxon>
        <taxon>Mucoromycota</taxon>
        <taxon>Mucoromycotina</taxon>
        <taxon>Mucoromycetes</taxon>
        <taxon>Mucorales</taxon>
        <taxon>Mucorineae</taxon>
        <taxon>Mucoraceae</taxon>
        <taxon>Thamnidium</taxon>
    </lineage>
</organism>
<protein>
    <recommendedName>
        <fullName evidence="6">IRG-type G domain-containing protein</fullName>
    </recommendedName>
</protein>
<evidence type="ECO:0000256" key="3">
    <source>
        <dbReference type="ARBA" id="ARBA00022801"/>
    </source>
</evidence>
<dbReference type="GO" id="GO:0016787">
    <property type="term" value="F:hydrolase activity"/>
    <property type="evidence" value="ECO:0007669"/>
    <property type="project" value="UniProtKB-KW"/>
</dbReference>
<name>A0A8H7T071_9FUNG</name>
<dbReference type="GO" id="GO:0005525">
    <property type="term" value="F:GTP binding"/>
    <property type="evidence" value="ECO:0007669"/>
    <property type="project" value="UniProtKB-KW"/>
</dbReference>
<keyword evidence="4" id="KW-0342">GTP-binding</keyword>
<gene>
    <name evidence="7" type="ORF">INT48_009561</name>
</gene>
<dbReference type="GO" id="GO:0016020">
    <property type="term" value="C:membrane"/>
    <property type="evidence" value="ECO:0007669"/>
    <property type="project" value="InterPro"/>
</dbReference>
<keyword evidence="8" id="KW-1185">Reference proteome</keyword>
<feature type="transmembrane region" description="Helical" evidence="5">
    <location>
        <begin position="33"/>
        <end position="57"/>
    </location>
</feature>
<dbReference type="SUPFAM" id="SSF52540">
    <property type="entry name" value="P-loop containing nucleoside triphosphate hydrolases"/>
    <property type="match status" value="1"/>
</dbReference>
<dbReference type="PANTHER" id="PTHR32341">
    <property type="entry name" value="INTERFERON-INDUCIBLE GTPASE"/>
    <property type="match status" value="1"/>
</dbReference>